<evidence type="ECO:0000313" key="3">
    <source>
        <dbReference type="Proteomes" id="UP000016762"/>
    </source>
</evidence>
<dbReference type="RefSeq" id="WP_021777471.1">
    <property type="nucleotide sequence ID" value="NZ_AWXE01000004.1"/>
</dbReference>
<dbReference type="NCBIfam" id="TIGR02206">
    <property type="entry name" value="intg_mem_TP0381"/>
    <property type="match status" value="1"/>
</dbReference>
<name>U2WSF5_9PROT</name>
<keyword evidence="1" id="KW-1133">Transmembrane helix</keyword>
<feature type="transmembrane region" description="Helical" evidence="1">
    <location>
        <begin position="124"/>
        <end position="143"/>
    </location>
</feature>
<evidence type="ECO:0000256" key="1">
    <source>
        <dbReference type="SAM" id="Phobius"/>
    </source>
</evidence>
<organism evidence="2 3">
    <name type="scientific">Candidatus Micropelagius thuwalensis</name>
    <dbReference type="NCBI Taxonomy" id="1397666"/>
    <lineage>
        <taxon>Bacteria</taxon>
        <taxon>Pseudomonadati</taxon>
        <taxon>Pseudomonadota</taxon>
        <taxon>Alphaproteobacteria</taxon>
        <taxon>PS1 clade</taxon>
        <taxon>Candidatus Micropelagius</taxon>
    </lineage>
</organism>
<keyword evidence="1" id="KW-0472">Membrane</keyword>
<feature type="transmembrane region" description="Helical" evidence="1">
    <location>
        <begin position="12"/>
        <end position="31"/>
    </location>
</feature>
<dbReference type="InterPro" id="IPR011737">
    <property type="entry name" value="CHP02206_TP0381"/>
</dbReference>
<sequence length="243" mass="27815">MTFTPFEIFTPMHLLTIAITLGLAFFIPLTFRGRREETRYTAGVSIAVVIVYHMMRQTIDTPSFGYPWQQALPLHMCDLSSIAIAVYLVSRQRIYFVIGYFWGIGGATMAIFQPDLQYFYPHITYVPFFVSHGLILLGVFYALIALHERPVARDILTTIGITVCAALILYPINLFLGENANFWYLTAKPQGLNLMTFFPEPPFHLVPIVPLVIFVFCLLYLPFGIRDYIAQNRLGVFLKKLRT</sequence>
<feature type="transmembrane region" description="Helical" evidence="1">
    <location>
        <begin position="203"/>
        <end position="223"/>
    </location>
</feature>
<feature type="transmembrane region" description="Helical" evidence="1">
    <location>
        <begin position="94"/>
        <end position="112"/>
    </location>
</feature>
<feature type="transmembrane region" description="Helical" evidence="1">
    <location>
        <begin position="155"/>
        <end position="176"/>
    </location>
</feature>
<accession>U2WSF5</accession>
<comment type="caution">
    <text evidence="2">The sequence shown here is derived from an EMBL/GenBank/DDBJ whole genome shotgun (WGS) entry which is preliminary data.</text>
</comment>
<dbReference type="Pfam" id="PF14808">
    <property type="entry name" value="TMEM164"/>
    <property type="match status" value="1"/>
</dbReference>
<protein>
    <submittedName>
        <fullName evidence="2">DLP12 prophage multidrug resistance protein</fullName>
    </submittedName>
</protein>
<dbReference type="Proteomes" id="UP000016762">
    <property type="component" value="Unassembled WGS sequence"/>
</dbReference>
<dbReference type="AlphaFoldDB" id="U2WSF5"/>
<keyword evidence="1" id="KW-0812">Transmembrane</keyword>
<keyword evidence="3" id="KW-1185">Reference proteome</keyword>
<feature type="transmembrane region" description="Helical" evidence="1">
    <location>
        <begin position="38"/>
        <end position="55"/>
    </location>
</feature>
<dbReference type="STRING" id="1397666.RS24_01491"/>
<evidence type="ECO:0000313" key="2">
    <source>
        <dbReference type="EMBL" id="ERL46493.1"/>
    </source>
</evidence>
<dbReference type="EMBL" id="AWXE01000004">
    <property type="protein sequence ID" value="ERL46493.1"/>
    <property type="molecule type" value="Genomic_DNA"/>
</dbReference>
<gene>
    <name evidence="2" type="primary">emrE</name>
    <name evidence="2" type="ORF">RS24_01491</name>
</gene>
<dbReference type="eggNOG" id="COG5522">
    <property type="taxonomic scope" value="Bacteria"/>
</dbReference>
<feature type="transmembrane region" description="Helical" evidence="1">
    <location>
        <begin position="67"/>
        <end position="89"/>
    </location>
</feature>
<reference evidence="2 3" key="1">
    <citation type="journal article" date="2014" name="FEMS Microbiol. Ecol.">
        <title>Genomic differentiation among two strains of the PS1 clade isolated from geographically separated marine habitats.</title>
        <authorList>
            <person name="Jimenez-Infante F."/>
            <person name="Ngugi D.K."/>
            <person name="Alam I."/>
            <person name="Rashid M."/>
            <person name="Baalawi W."/>
            <person name="Kamau A.A."/>
            <person name="Bajic V.B."/>
            <person name="Stingl U."/>
        </authorList>
    </citation>
    <scope>NUCLEOTIDE SEQUENCE [LARGE SCALE GENOMIC DNA]</scope>
    <source>
        <strain evidence="2 3">RS24</strain>
    </source>
</reference>
<proteinExistence type="predicted"/>
<dbReference type="OrthoDB" id="9804804at2"/>